<proteinExistence type="predicted"/>
<dbReference type="SUPFAM" id="SSF48726">
    <property type="entry name" value="Immunoglobulin"/>
    <property type="match status" value="3"/>
</dbReference>
<dbReference type="PROSITE" id="PS50835">
    <property type="entry name" value="IG_LIKE"/>
    <property type="match status" value="2"/>
</dbReference>
<dbReference type="Gene3D" id="2.60.40.10">
    <property type="entry name" value="Immunoglobulins"/>
    <property type="match status" value="3"/>
</dbReference>
<feature type="domain" description="Ig-like" evidence="6">
    <location>
        <begin position="158"/>
        <end position="246"/>
    </location>
</feature>
<dbReference type="SMART" id="SM00408">
    <property type="entry name" value="IGc2"/>
    <property type="match status" value="2"/>
</dbReference>
<name>A0A3P7EH20_WUCBA</name>
<feature type="domain" description="Ig-like" evidence="6">
    <location>
        <begin position="254"/>
        <end position="338"/>
    </location>
</feature>
<reference evidence="7 8" key="1">
    <citation type="submission" date="2018-11" db="EMBL/GenBank/DDBJ databases">
        <authorList>
            <consortium name="Pathogen Informatics"/>
        </authorList>
    </citation>
    <scope>NUCLEOTIDE SEQUENCE [LARGE SCALE GENOMIC DNA]</scope>
</reference>
<dbReference type="AlphaFoldDB" id="A0A3P7EH20"/>
<dbReference type="InterPro" id="IPR050964">
    <property type="entry name" value="Striated_Muscle_Regulatory"/>
</dbReference>
<evidence type="ECO:0000313" key="8">
    <source>
        <dbReference type="Proteomes" id="UP000270924"/>
    </source>
</evidence>
<dbReference type="InterPro" id="IPR003599">
    <property type="entry name" value="Ig_sub"/>
</dbReference>
<keyword evidence="3" id="KW-0677">Repeat</keyword>
<dbReference type="InterPro" id="IPR003598">
    <property type="entry name" value="Ig_sub2"/>
</dbReference>
<evidence type="ECO:0000259" key="6">
    <source>
        <dbReference type="PROSITE" id="PS50835"/>
    </source>
</evidence>
<keyword evidence="8" id="KW-1185">Reference proteome</keyword>
<comment type="subcellular location">
    <subcellularLocation>
        <location evidence="1">Cytoplasm</location>
    </subcellularLocation>
</comment>
<accession>A0A3P7EH20</accession>
<evidence type="ECO:0000256" key="1">
    <source>
        <dbReference type="ARBA" id="ARBA00004496"/>
    </source>
</evidence>
<dbReference type="GO" id="GO:0031672">
    <property type="term" value="C:A band"/>
    <property type="evidence" value="ECO:0007669"/>
    <property type="project" value="UniProtKB-ARBA"/>
</dbReference>
<dbReference type="InterPro" id="IPR013098">
    <property type="entry name" value="Ig_I-set"/>
</dbReference>
<gene>
    <name evidence="7" type="ORF">WBA_LOCUS8865</name>
</gene>
<dbReference type="InterPro" id="IPR013783">
    <property type="entry name" value="Ig-like_fold"/>
</dbReference>
<evidence type="ECO:0000256" key="4">
    <source>
        <dbReference type="ARBA" id="ARBA00023157"/>
    </source>
</evidence>
<evidence type="ECO:0000256" key="5">
    <source>
        <dbReference type="ARBA" id="ARBA00023319"/>
    </source>
</evidence>
<dbReference type="InterPro" id="IPR007110">
    <property type="entry name" value="Ig-like_dom"/>
</dbReference>
<evidence type="ECO:0000313" key="7">
    <source>
        <dbReference type="EMBL" id="VDM15479.1"/>
    </source>
</evidence>
<dbReference type="FunFam" id="2.60.40.10:FF:000425">
    <property type="entry name" value="Myosin light chain kinase"/>
    <property type="match status" value="1"/>
</dbReference>
<dbReference type="EMBL" id="UYWW01007901">
    <property type="protein sequence ID" value="VDM15479.1"/>
    <property type="molecule type" value="Genomic_DNA"/>
</dbReference>
<dbReference type="Proteomes" id="UP000270924">
    <property type="component" value="Unassembled WGS sequence"/>
</dbReference>
<keyword evidence="5" id="KW-0393">Immunoglobulin domain</keyword>
<keyword evidence="4" id="KW-1015">Disulfide bond</keyword>
<dbReference type="PANTHER" id="PTHR13817:SF166">
    <property type="entry name" value="NEURONAL IGCAM-RELATED"/>
    <property type="match status" value="1"/>
</dbReference>
<dbReference type="InParanoid" id="A0A3P7EH20"/>
<dbReference type="GO" id="GO:0019899">
    <property type="term" value="F:enzyme binding"/>
    <property type="evidence" value="ECO:0007669"/>
    <property type="project" value="UniProtKB-ARBA"/>
</dbReference>
<dbReference type="FunFam" id="2.60.40.10:FF:000032">
    <property type="entry name" value="palladin isoform X1"/>
    <property type="match status" value="1"/>
</dbReference>
<sequence length="338" mass="37599">MSGTLIVKATNSYGTSESHAFVEVKEVNRKPEIIRQPQDHTVDENETVKFSAIIFGKPTPTVNWYMDEMKLENSSEVGVKFDENTGKTSIKIFKANLTDIKWQLNGRELSLSDTNITIKSFEEVYILKIEKITMKAENAEGQVEASATLTVNKKSEPPSILTEMKSRQVNEGETVNFSIKVTGYPTPEVAWFHNGEPIVPGGNIKITEEDGMHTLVLNDILPEQSGEISCEARNSVGSKKQLATLAIKPTGKAPFFERNIEDKLVVEGEKLIMVAKLAEVKPSPTITWLKDGKPLQNDHFKLSRENDGTLKLEIDSVEVDDKSRITIRAENQFGSAGM</sequence>
<protein>
    <recommendedName>
        <fullName evidence="6">Ig-like domain-containing protein</fullName>
    </recommendedName>
</protein>
<dbReference type="Pfam" id="PF07679">
    <property type="entry name" value="I-set"/>
    <property type="match status" value="3"/>
</dbReference>
<evidence type="ECO:0000256" key="3">
    <source>
        <dbReference type="ARBA" id="ARBA00022737"/>
    </source>
</evidence>
<dbReference type="OrthoDB" id="5969272at2759"/>
<dbReference type="PANTHER" id="PTHR13817">
    <property type="entry name" value="TITIN"/>
    <property type="match status" value="1"/>
</dbReference>
<organism evidence="7 8">
    <name type="scientific">Wuchereria bancrofti</name>
    <dbReference type="NCBI Taxonomy" id="6293"/>
    <lineage>
        <taxon>Eukaryota</taxon>
        <taxon>Metazoa</taxon>
        <taxon>Ecdysozoa</taxon>
        <taxon>Nematoda</taxon>
        <taxon>Chromadorea</taxon>
        <taxon>Rhabditida</taxon>
        <taxon>Spirurina</taxon>
        <taxon>Spiruromorpha</taxon>
        <taxon>Filarioidea</taxon>
        <taxon>Onchocercidae</taxon>
        <taxon>Wuchereria</taxon>
    </lineage>
</organism>
<keyword evidence="2" id="KW-0963">Cytoplasm</keyword>
<evidence type="ECO:0000256" key="2">
    <source>
        <dbReference type="ARBA" id="ARBA00022490"/>
    </source>
</evidence>
<dbReference type="OMA" id="TTMVCET"/>
<dbReference type="InterPro" id="IPR036179">
    <property type="entry name" value="Ig-like_dom_sf"/>
</dbReference>
<dbReference type="SMART" id="SM00409">
    <property type="entry name" value="IG"/>
    <property type="match status" value="3"/>
</dbReference>